<dbReference type="AlphaFoldDB" id="A0A8K1FVS0"/>
<dbReference type="EMBL" id="SWJQ01006554">
    <property type="protein sequence ID" value="TRZ05077.1"/>
    <property type="molecule type" value="Genomic_DNA"/>
</dbReference>
<accession>A0A8K1FVS0</accession>
<sequence length="58" mass="6472">VSVGFQSSSMLTALPSAFLERLLSAALVPDPEIRIFVLEILSSFIDRHHNRDTLDSCR</sequence>
<proteinExistence type="predicted"/>
<gene>
    <name evidence="1" type="ORF">HGM15179_022030</name>
</gene>
<dbReference type="GO" id="GO:0005886">
    <property type="term" value="C:plasma membrane"/>
    <property type="evidence" value="ECO:0007669"/>
    <property type="project" value="TreeGrafter"/>
</dbReference>
<reference evidence="1" key="1">
    <citation type="submission" date="2019-04" db="EMBL/GenBank/DDBJ databases">
        <title>Genome assembly of Zosterops borbonicus 15179.</title>
        <authorList>
            <person name="Leroy T."/>
            <person name="Anselmetti Y."/>
            <person name="Tilak M.-K."/>
            <person name="Nabholz B."/>
        </authorList>
    </citation>
    <scope>NUCLEOTIDE SEQUENCE</scope>
    <source>
        <strain evidence="1">HGM_15179</strain>
        <tissue evidence="1">Muscle</tissue>
    </source>
</reference>
<organism evidence="1 2">
    <name type="scientific">Zosterops borbonicus</name>
    <dbReference type="NCBI Taxonomy" id="364589"/>
    <lineage>
        <taxon>Eukaryota</taxon>
        <taxon>Metazoa</taxon>
        <taxon>Chordata</taxon>
        <taxon>Craniata</taxon>
        <taxon>Vertebrata</taxon>
        <taxon>Euteleostomi</taxon>
        <taxon>Archelosauria</taxon>
        <taxon>Archosauria</taxon>
        <taxon>Dinosauria</taxon>
        <taxon>Saurischia</taxon>
        <taxon>Theropoda</taxon>
        <taxon>Coelurosauria</taxon>
        <taxon>Aves</taxon>
        <taxon>Neognathae</taxon>
        <taxon>Neoaves</taxon>
        <taxon>Telluraves</taxon>
        <taxon>Australaves</taxon>
        <taxon>Passeriformes</taxon>
        <taxon>Sylvioidea</taxon>
        <taxon>Zosteropidae</taxon>
        <taxon>Zosterops</taxon>
    </lineage>
</organism>
<dbReference type="GO" id="GO:0072659">
    <property type="term" value="P:protein localization to plasma membrane"/>
    <property type="evidence" value="ECO:0007669"/>
    <property type="project" value="TreeGrafter"/>
</dbReference>
<evidence type="ECO:0000313" key="2">
    <source>
        <dbReference type="Proteomes" id="UP000796761"/>
    </source>
</evidence>
<name>A0A8K1FVS0_9PASS</name>
<evidence type="ECO:0000313" key="1">
    <source>
        <dbReference type="EMBL" id="TRZ05077.1"/>
    </source>
</evidence>
<dbReference type="Proteomes" id="UP000796761">
    <property type="component" value="Unassembled WGS sequence"/>
</dbReference>
<protein>
    <submittedName>
        <fullName evidence="1">Uncharacterized protein</fullName>
    </submittedName>
</protein>
<feature type="non-terminal residue" evidence="1">
    <location>
        <position position="1"/>
    </location>
</feature>
<comment type="caution">
    <text evidence="1">The sequence shown here is derived from an EMBL/GenBank/DDBJ whole genome shotgun (WGS) entry which is preliminary data.</text>
</comment>
<dbReference type="PANTHER" id="PTHR12444">
    <property type="entry name" value="PROTEIN EFR3 HOMOLOG CMP44E"/>
    <property type="match status" value="1"/>
</dbReference>
<dbReference type="OrthoDB" id="9363804at2759"/>
<dbReference type="PANTHER" id="PTHR12444:SF4">
    <property type="entry name" value="PROTEIN EFR3 HOMOLOG B"/>
    <property type="match status" value="1"/>
</dbReference>
<keyword evidence="2" id="KW-1185">Reference proteome</keyword>
<dbReference type="InterPro" id="IPR051851">
    <property type="entry name" value="EFR3_Homologs"/>
</dbReference>